<protein>
    <submittedName>
        <fullName evidence="10">NRDC-like protein</fullName>
    </submittedName>
</protein>
<dbReference type="Pfam" id="PF00675">
    <property type="entry name" value="Peptidase_M16"/>
    <property type="match status" value="1"/>
</dbReference>
<feature type="domain" description="Peptidase M16 N-terminal" evidence="7">
    <location>
        <begin position="6"/>
        <end position="87"/>
    </location>
</feature>
<evidence type="ECO:0000256" key="5">
    <source>
        <dbReference type="ARBA" id="ARBA00022833"/>
    </source>
</evidence>
<keyword evidence="3" id="KW-0479">Metal-binding</keyword>
<proteinExistence type="inferred from homology"/>
<evidence type="ECO:0000256" key="2">
    <source>
        <dbReference type="ARBA" id="ARBA00022670"/>
    </source>
</evidence>
<evidence type="ECO:0000259" key="9">
    <source>
        <dbReference type="Pfam" id="PF16187"/>
    </source>
</evidence>
<evidence type="ECO:0000313" key="10">
    <source>
        <dbReference type="EMBL" id="WAR22874.1"/>
    </source>
</evidence>
<dbReference type="PANTHER" id="PTHR43690">
    <property type="entry name" value="NARDILYSIN"/>
    <property type="match status" value="1"/>
</dbReference>
<feature type="domain" description="Peptidase M16 middle/third" evidence="9">
    <location>
        <begin position="321"/>
        <end position="606"/>
    </location>
</feature>
<comment type="similarity">
    <text evidence="1">Belongs to the peptidase M16 family.</text>
</comment>
<evidence type="ECO:0000256" key="1">
    <source>
        <dbReference type="ARBA" id="ARBA00007261"/>
    </source>
</evidence>
<keyword evidence="11" id="KW-1185">Reference proteome</keyword>
<evidence type="ECO:0000259" key="8">
    <source>
        <dbReference type="Pfam" id="PF05193"/>
    </source>
</evidence>
<sequence>MFILLVVFMGSEKYPKENAFDDYLSRHGGHTNAWTDHERTNFYFDVDRDYFRKSLDQFAQFFVNSLLLKDAVDREIQAVDSEFQERVPSDDDRLCQIMADTAKPGHPMSKFLLGNLESLKKMPEEKNIDVYGRLRDFYERYYTAQYMTLAVHSKHNLDKLEKWTRESFSGIRNNKEPPVTFHQMKEPFDTDAFRKIYKVIAVTTTHKLYVTWPFPPLQAKYRLKPLEYISSLMNHEGEGSIYSYLKKRNWAFGVLGGNSGDGNDMNTTWSGMDMCITLTDTGIKHVHEVLQVIFSYIRLLKDAGTQEWFYRELQLTEDNKFRWKEQGDPTEYVEKMADNMQLYPPRDFLTGHRLLFQYDSQVLSDCMDNLRADNCNVMILSSDLTEADCPHREGWFGSKYNMEDITPELRQQWTSELGATQAELYLPRPNQFLCTDYTVKEVPPSEQTPLPALVSSSSQHKLFFKKDNKFLVPKGYVKYHLRSPVVFESAKSLALFDVFVSILYHNLSEPTYPALMAGYEILCAADSTQSGLTITVDGFDHKIKEVLMLIVDLLVGFSCSEEMFTAMKAEVKKGYHNTVIKPQEAASMLRWQLLEPCYMSHLDRYQVVDTLTRDSLMEFVHSFLHRITVEALVMGNFTQKEHDLVVSLPTQLSYCQTLGLNPEGTMSYLVNYYQSGPGSLRTTCLNSVLKGRMYEPCFDTLRTKKQLGYTIESEITARRTEDTCLEEEVGRYWAEILNLTYVFDRPAVEIGVIKTFTKQDLVDWYTQQYLGNYQRKVSIQVVGKQSQRLAECKHLEDTDHTVKCLVDPDQAGAVAIENIQKFRNSLKTFPYTKITT</sequence>
<feature type="domain" description="Peptidase M16 C-terminal" evidence="8">
    <location>
        <begin position="132"/>
        <end position="308"/>
    </location>
</feature>
<evidence type="ECO:0000313" key="11">
    <source>
        <dbReference type="Proteomes" id="UP001164746"/>
    </source>
</evidence>
<evidence type="ECO:0000256" key="4">
    <source>
        <dbReference type="ARBA" id="ARBA00022801"/>
    </source>
</evidence>
<gene>
    <name evidence="10" type="ORF">MAR_036543</name>
</gene>
<organism evidence="10 11">
    <name type="scientific">Mya arenaria</name>
    <name type="common">Soft-shell clam</name>
    <dbReference type="NCBI Taxonomy" id="6604"/>
    <lineage>
        <taxon>Eukaryota</taxon>
        <taxon>Metazoa</taxon>
        <taxon>Spiralia</taxon>
        <taxon>Lophotrochozoa</taxon>
        <taxon>Mollusca</taxon>
        <taxon>Bivalvia</taxon>
        <taxon>Autobranchia</taxon>
        <taxon>Heteroconchia</taxon>
        <taxon>Euheterodonta</taxon>
        <taxon>Imparidentia</taxon>
        <taxon>Neoheterodontei</taxon>
        <taxon>Myida</taxon>
        <taxon>Myoidea</taxon>
        <taxon>Myidae</taxon>
        <taxon>Mya</taxon>
    </lineage>
</organism>
<evidence type="ECO:0000259" key="7">
    <source>
        <dbReference type="Pfam" id="PF00675"/>
    </source>
</evidence>
<dbReference type="InterPro" id="IPR050626">
    <property type="entry name" value="Peptidase_M16"/>
</dbReference>
<dbReference type="SUPFAM" id="SSF63411">
    <property type="entry name" value="LuxS/MPP-like metallohydrolase"/>
    <property type="match status" value="4"/>
</dbReference>
<dbReference type="Pfam" id="PF16187">
    <property type="entry name" value="Peptidase_M16_M"/>
    <property type="match status" value="1"/>
</dbReference>
<evidence type="ECO:0000256" key="6">
    <source>
        <dbReference type="ARBA" id="ARBA00023049"/>
    </source>
</evidence>
<dbReference type="PANTHER" id="PTHR43690:SF18">
    <property type="entry name" value="INSULIN-DEGRADING ENZYME-RELATED"/>
    <property type="match status" value="1"/>
</dbReference>
<dbReference type="EMBL" id="CP111024">
    <property type="protein sequence ID" value="WAR22874.1"/>
    <property type="molecule type" value="Genomic_DNA"/>
</dbReference>
<dbReference type="InterPro" id="IPR007863">
    <property type="entry name" value="Peptidase_M16_C"/>
</dbReference>
<evidence type="ECO:0000256" key="3">
    <source>
        <dbReference type="ARBA" id="ARBA00022723"/>
    </source>
</evidence>
<dbReference type="InterPro" id="IPR032632">
    <property type="entry name" value="Peptidase_M16_M"/>
</dbReference>
<keyword evidence="4" id="KW-0378">Hydrolase</keyword>
<reference evidence="10" key="1">
    <citation type="submission" date="2022-11" db="EMBL/GenBank/DDBJ databases">
        <title>Centuries of genome instability and evolution in soft-shell clam transmissible cancer (bioRxiv).</title>
        <authorList>
            <person name="Hart S.F.M."/>
            <person name="Yonemitsu M.A."/>
            <person name="Giersch R.M."/>
            <person name="Beal B.F."/>
            <person name="Arriagada G."/>
            <person name="Davis B.W."/>
            <person name="Ostrander E.A."/>
            <person name="Goff S.P."/>
            <person name="Metzger M.J."/>
        </authorList>
    </citation>
    <scope>NUCLEOTIDE SEQUENCE</scope>
    <source>
        <strain evidence="10">MELC-2E11</strain>
        <tissue evidence="10">Siphon/mantle</tissue>
    </source>
</reference>
<dbReference type="InterPro" id="IPR011765">
    <property type="entry name" value="Pept_M16_N"/>
</dbReference>
<dbReference type="Proteomes" id="UP001164746">
    <property type="component" value="Chromosome 13"/>
</dbReference>
<name>A0ABY7FNH0_MYAAR</name>
<keyword evidence="2" id="KW-0645">Protease</keyword>
<dbReference type="Pfam" id="PF05193">
    <property type="entry name" value="Peptidase_M16_C"/>
    <property type="match status" value="1"/>
</dbReference>
<dbReference type="Gene3D" id="3.30.830.10">
    <property type="entry name" value="Metalloenzyme, LuxS/M16 peptidase-like"/>
    <property type="match status" value="6"/>
</dbReference>
<dbReference type="InterPro" id="IPR011249">
    <property type="entry name" value="Metalloenz_LuxS/M16"/>
</dbReference>
<accession>A0ABY7FNH0</accession>
<keyword evidence="5" id="KW-0862">Zinc</keyword>
<keyword evidence="6" id="KW-0482">Metalloprotease</keyword>